<evidence type="ECO:0000313" key="9">
    <source>
        <dbReference type="Proteomes" id="UP000253562"/>
    </source>
</evidence>
<protein>
    <submittedName>
        <fullName evidence="8">SCO family protein</fullName>
    </submittedName>
</protein>
<dbReference type="Gene3D" id="3.40.30.10">
    <property type="entry name" value="Glutaredoxin"/>
    <property type="match status" value="2"/>
</dbReference>
<evidence type="ECO:0000256" key="1">
    <source>
        <dbReference type="ARBA" id="ARBA00010996"/>
    </source>
</evidence>
<comment type="similarity">
    <text evidence="1">Belongs to the SCO1/2 family.</text>
</comment>
<dbReference type="PROSITE" id="PS51352">
    <property type="entry name" value="THIOREDOXIN_2"/>
    <property type="match status" value="2"/>
</dbReference>
<feature type="transmembrane region" description="Helical" evidence="6">
    <location>
        <begin position="7"/>
        <end position="26"/>
    </location>
</feature>
<keyword evidence="4" id="KW-1015">Disulfide bond</keyword>
<feature type="compositionally biased region" description="Low complexity" evidence="5">
    <location>
        <begin position="379"/>
        <end position="390"/>
    </location>
</feature>
<evidence type="ECO:0000256" key="5">
    <source>
        <dbReference type="SAM" id="MobiDB-lite"/>
    </source>
</evidence>
<dbReference type="InterPro" id="IPR003782">
    <property type="entry name" value="SCO1/SenC"/>
</dbReference>
<keyword evidence="6" id="KW-0812">Transmembrane</keyword>
<dbReference type="InterPro" id="IPR013766">
    <property type="entry name" value="Thioredoxin_domain"/>
</dbReference>
<dbReference type="InterPro" id="IPR036249">
    <property type="entry name" value="Thioredoxin-like_sf"/>
</dbReference>
<accession>A0A368KJY1</accession>
<feature type="domain" description="Thioredoxin" evidence="7">
    <location>
        <begin position="47"/>
        <end position="203"/>
    </location>
</feature>
<feature type="compositionally biased region" description="Basic and acidic residues" evidence="5">
    <location>
        <begin position="392"/>
        <end position="402"/>
    </location>
</feature>
<feature type="binding site" evidence="3">
    <location>
        <position position="85"/>
    </location>
    <ligand>
        <name>Cu cation</name>
        <dbReference type="ChEBI" id="CHEBI:23378"/>
    </ligand>
</feature>
<proteinExistence type="inferred from homology"/>
<dbReference type="Pfam" id="PF02630">
    <property type="entry name" value="SCO1-SenC"/>
    <property type="match status" value="2"/>
</dbReference>
<keyword evidence="2 3" id="KW-0186">Copper</keyword>
<dbReference type="OrthoDB" id="9811998at2"/>
<feature type="region of interest" description="Disordered" evidence="5">
    <location>
        <begin position="375"/>
        <end position="402"/>
    </location>
</feature>
<feature type="domain" description="Thioredoxin" evidence="7">
    <location>
        <begin position="205"/>
        <end position="379"/>
    </location>
</feature>
<evidence type="ECO:0000313" key="8">
    <source>
        <dbReference type="EMBL" id="RCS41078.1"/>
    </source>
</evidence>
<dbReference type="SUPFAM" id="SSF52833">
    <property type="entry name" value="Thioredoxin-like"/>
    <property type="match status" value="2"/>
</dbReference>
<feature type="binding site" evidence="3">
    <location>
        <position position="166"/>
    </location>
    <ligand>
        <name>Cu cation</name>
        <dbReference type="ChEBI" id="CHEBI:23378"/>
    </ligand>
</feature>
<feature type="binding site" evidence="3">
    <location>
        <position position="89"/>
    </location>
    <ligand>
        <name>Cu cation</name>
        <dbReference type="ChEBI" id="CHEBI:23378"/>
    </ligand>
</feature>
<dbReference type="PANTHER" id="PTHR12151">
    <property type="entry name" value="ELECTRON TRANSPORT PROTIN SCO1/SENC FAMILY MEMBER"/>
    <property type="match status" value="1"/>
</dbReference>
<evidence type="ECO:0000256" key="4">
    <source>
        <dbReference type="PIRSR" id="PIRSR603782-2"/>
    </source>
</evidence>
<dbReference type="AlphaFoldDB" id="A0A368KJY1"/>
<dbReference type="CDD" id="cd02968">
    <property type="entry name" value="SCO"/>
    <property type="match status" value="2"/>
</dbReference>
<sequence>MKATTGIFVSAILLVVLGLMMMWATINRPARGPLPEADDHAGSAEAMELDRQIPPFELTSAEAEPFNTKSLAGDVWVASFFFTSCPSICKLQNQQIAILQEEFADQGVKFVSITCDPVNDTPEVLRKYAESMQAQPGVWTFLTGDMDKLKPIVEDSFQVMFETQTHSDRLMIIDKNGKLRGTFRATQDSDFRHAKKMIEKLLAEPYEGKEEPAETEVAQGWQKPQPGGMTSFQLTDSLEQPFDSKSLDGDVWLGSFFYTACPGACLMQNLEIAKLRNDFKDRGLKIVSITCDPENDTPAMLAGYASRFQADPNRWHFVRGDFDYIQKIGQEFFNIKVEKQYHSDRVFLVDREGKVIDSYRTSQPEQMKALHQKLEKMLPPAAEAAPATAEKNSTDDAPEKKD</sequence>
<evidence type="ECO:0000256" key="6">
    <source>
        <dbReference type="SAM" id="Phobius"/>
    </source>
</evidence>
<dbReference type="Proteomes" id="UP000253562">
    <property type="component" value="Unassembled WGS sequence"/>
</dbReference>
<reference evidence="8 9" key="1">
    <citation type="submission" date="2018-07" db="EMBL/GenBank/DDBJ databases">
        <title>Comparative genomes isolates from brazilian mangrove.</title>
        <authorList>
            <person name="De Araujo J.E."/>
            <person name="Taketani R.G."/>
            <person name="Silva M.C.P."/>
            <person name="Lourenco M.V."/>
            <person name="Oliveira V.M."/>
            <person name="Andreote F.D."/>
        </authorList>
    </citation>
    <scope>NUCLEOTIDE SEQUENCE [LARGE SCALE GENOMIC DNA]</scope>
    <source>
        <strain evidence="8 9">HEX PRIS-MGV</strain>
    </source>
</reference>
<dbReference type="RefSeq" id="WP_114371896.1">
    <property type="nucleotide sequence ID" value="NZ_QPEX01000045.1"/>
</dbReference>
<dbReference type="PANTHER" id="PTHR12151:SF25">
    <property type="entry name" value="LINALOOL DEHYDRATASE_ISOMERASE DOMAIN-CONTAINING PROTEIN"/>
    <property type="match status" value="1"/>
</dbReference>
<organism evidence="8 9">
    <name type="scientific">Bremerella cremea</name>
    <dbReference type="NCBI Taxonomy" id="1031537"/>
    <lineage>
        <taxon>Bacteria</taxon>
        <taxon>Pseudomonadati</taxon>
        <taxon>Planctomycetota</taxon>
        <taxon>Planctomycetia</taxon>
        <taxon>Pirellulales</taxon>
        <taxon>Pirellulaceae</taxon>
        <taxon>Bremerella</taxon>
    </lineage>
</organism>
<evidence type="ECO:0000256" key="2">
    <source>
        <dbReference type="ARBA" id="ARBA00023008"/>
    </source>
</evidence>
<dbReference type="GO" id="GO:0046872">
    <property type="term" value="F:metal ion binding"/>
    <property type="evidence" value="ECO:0007669"/>
    <property type="project" value="UniProtKB-KW"/>
</dbReference>
<comment type="caution">
    <text evidence="8">The sequence shown here is derived from an EMBL/GenBank/DDBJ whole genome shotgun (WGS) entry which is preliminary data.</text>
</comment>
<dbReference type="EMBL" id="QPEX01000045">
    <property type="protein sequence ID" value="RCS41078.1"/>
    <property type="molecule type" value="Genomic_DNA"/>
</dbReference>
<keyword evidence="6" id="KW-0472">Membrane</keyword>
<gene>
    <name evidence="8" type="ORF">DTL42_21085</name>
</gene>
<feature type="disulfide bond" description="Redox-active" evidence="4">
    <location>
        <begin position="85"/>
        <end position="89"/>
    </location>
</feature>
<feature type="region of interest" description="Disordered" evidence="5">
    <location>
        <begin position="207"/>
        <end position="232"/>
    </location>
</feature>
<evidence type="ECO:0000259" key="7">
    <source>
        <dbReference type="PROSITE" id="PS51352"/>
    </source>
</evidence>
<name>A0A368KJY1_9BACT</name>
<keyword evidence="6" id="KW-1133">Transmembrane helix</keyword>
<evidence type="ECO:0000256" key="3">
    <source>
        <dbReference type="PIRSR" id="PIRSR603782-1"/>
    </source>
</evidence>
<keyword evidence="3" id="KW-0479">Metal-binding</keyword>